<dbReference type="AlphaFoldDB" id="A0A0G4B3W6"/>
<accession>A0A0G4B3W6</accession>
<evidence type="ECO:0000313" key="2">
    <source>
        <dbReference type="Proteomes" id="UP000035648"/>
    </source>
</evidence>
<reference evidence="1 2" key="1">
    <citation type="journal article" date="2015" name="Nature">
        <title>rRNA introns, odd ribosomes, and small enigmatic genomes across a large radiation of phyla.</title>
        <authorList>
            <person name="Brown C.T."/>
            <person name="Hug L.A."/>
            <person name="Thomas B.C."/>
            <person name="Sharon I."/>
            <person name="Castelle C.J."/>
            <person name="Singh A."/>
            <person name="Wilkins M.J."/>
            <person name="Williams K.H."/>
            <person name="Banfield J.F."/>
        </authorList>
    </citation>
    <scope>NUCLEOTIDE SEQUENCE [LARGE SCALE GENOMIC DNA]</scope>
</reference>
<organism evidence="1 2">
    <name type="scientific">Berkelbacteria bacterium GW2011_GWE1_39_12</name>
    <dbReference type="NCBI Taxonomy" id="1618337"/>
    <lineage>
        <taxon>Bacteria</taxon>
        <taxon>Candidatus Berkelbacteria</taxon>
    </lineage>
</organism>
<dbReference type="Proteomes" id="UP000035648">
    <property type="component" value="Chromosome"/>
</dbReference>
<dbReference type="KEGG" id="bbgw:UT28_C0001G0309"/>
<dbReference type="EMBL" id="CP011213">
    <property type="protein sequence ID" value="AKM82118.1"/>
    <property type="molecule type" value="Genomic_DNA"/>
</dbReference>
<name>A0A0G4B3W6_9BACT</name>
<evidence type="ECO:0000313" key="1">
    <source>
        <dbReference type="EMBL" id="AKM82118.1"/>
    </source>
</evidence>
<protein>
    <submittedName>
        <fullName evidence="1">Uncharacterized protein</fullName>
    </submittedName>
</protein>
<proteinExistence type="predicted"/>
<gene>
    <name evidence="1" type="ORF">UT28_C0001G0309</name>
</gene>
<sequence length="48" mass="5305">MEQENRVPVAEQLEEIEQVDEAIQYTLSADGTIQQENGIENGEGSALK</sequence>